<accession>A0ABW3GHY3</accession>
<dbReference type="Gene3D" id="3.15.10.40">
    <property type="entry name" value="Uncharacterised protein PF07273, DUF1439"/>
    <property type="match status" value="1"/>
</dbReference>
<dbReference type="InterPro" id="IPR010835">
    <property type="entry name" value="DUF1439"/>
</dbReference>
<name>A0ABW3GHY3_9PROT</name>
<dbReference type="Pfam" id="PF07273">
    <property type="entry name" value="DUF1439"/>
    <property type="match status" value="1"/>
</dbReference>
<organism evidence="1 2">
    <name type="scientific">Methylophilus glucosoxydans</name>
    <dbReference type="NCBI Taxonomy" id="752553"/>
    <lineage>
        <taxon>Bacteria</taxon>
        <taxon>Pseudomonadati</taxon>
        <taxon>Pseudomonadota</taxon>
        <taxon>Betaproteobacteria</taxon>
        <taxon>Nitrosomonadales</taxon>
        <taxon>Methylophilaceae</taxon>
        <taxon>Methylophilus</taxon>
    </lineage>
</organism>
<dbReference type="Proteomes" id="UP001597106">
    <property type="component" value="Unassembled WGS sequence"/>
</dbReference>
<sequence length="181" mass="20034">MRQLIGLCLSVLLALLLSHCVSLGERTLHINTAQLQQKLNRKLEKPITLMRVFHLQLSNALVSVEPGSGRIHALMDANVRSDLLANSATGKLGLSGLLRFDQAQQTVVLDQPEVDSLQLDGAGSEWSNLAQQLAKDIGRQWFKQVVLYEVKPEDLSYAGRKYQPDQLKVTPEGLSVTLKPQ</sequence>
<reference evidence="2" key="1">
    <citation type="journal article" date="2019" name="Int. J. Syst. Evol. Microbiol.">
        <title>The Global Catalogue of Microorganisms (GCM) 10K type strain sequencing project: providing services to taxonomists for standard genome sequencing and annotation.</title>
        <authorList>
            <consortium name="The Broad Institute Genomics Platform"/>
            <consortium name="The Broad Institute Genome Sequencing Center for Infectious Disease"/>
            <person name="Wu L."/>
            <person name="Ma J."/>
        </authorList>
    </citation>
    <scope>NUCLEOTIDE SEQUENCE [LARGE SCALE GENOMIC DNA]</scope>
    <source>
        <strain evidence="2">CCUG 59685</strain>
    </source>
</reference>
<dbReference type="RefSeq" id="WP_379075893.1">
    <property type="nucleotide sequence ID" value="NZ_JBHTJW010000002.1"/>
</dbReference>
<evidence type="ECO:0000313" key="1">
    <source>
        <dbReference type="EMBL" id="MFD0929953.1"/>
    </source>
</evidence>
<dbReference type="EMBL" id="JBHTJW010000002">
    <property type="protein sequence ID" value="MFD0929953.1"/>
    <property type="molecule type" value="Genomic_DNA"/>
</dbReference>
<evidence type="ECO:0000313" key="2">
    <source>
        <dbReference type="Proteomes" id="UP001597106"/>
    </source>
</evidence>
<proteinExistence type="predicted"/>
<keyword evidence="2" id="KW-1185">Reference proteome</keyword>
<protein>
    <submittedName>
        <fullName evidence="1">DUF1439 domain-containing protein</fullName>
    </submittedName>
</protein>
<gene>
    <name evidence="1" type="ORF">ACFQ1T_09200</name>
</gene>
<comment type="caution">
    <text evidence="1">The sequence shown here is derived from an EMBL/GenBank/DDBJ whole genome shotgun (WGS) entry which is preliminary data.</text>
</comment>